<evidence type="ECO:0008006" key="3">
    <source>
        <dbReference type="Google" id="ProtNLM"/>
    </source>
</evidence>
<keyword evidence="2" id="KW-1185">Reference proteome</keyword>
<dbReference type="AlphaFoldDB" id="A0A8J2TLC1"/>
<dbReference type="Proteomes" id="UP000598120">
    <property type="component" value="Unassembled WGS sequence"/>
</dbReference>
<name>A0A8J2TLC1_9FLAO</name>
<evidence type="ECO:0000313" key="1">
    <source>
        <dbReference type="EMBL" id="GFZ79766.1"/>
    </source>
</evidence>
<protein>
    <recommendedName>
        <fullName evidence="3">Methyltransferase type 11 domain-containing protein</fullName>
    </recommendedName>
</protein>
<comment type="caution">
    <text evidence="1">The sequence shown here is derived from an EMBL/GenBank/DDBJ whole genome shotgun (WGS) entry which is preliminary data.</text>
</comment>
<dbReference type="Gene3D" id="3.40.50.150">
    <property type="entry name" value="Vaccinia Virus protein VP39"/>
    <property type="match status" value="1"/>
</dbReference>
<dbReference type="SUPFAM" id="SSF53335">
    <property type="entry name" value="S-adenosyl-L-methionine-dependent methyltransferases"/>
    <property type="match status" value="1"/>
</dbReference>
<accession>A0A8J2TLC1</accession>
<organism evidence="1 2">
    <name type="scientific">Aquaticitalea lipolytica</name>
    <dbReference type="NCBI Taxonomy" id="1247562"/>
    <lineage>
        <taxon>Bacteria</taxon>
        <taxon>Pseudomonadati</taxon>
        <taxon>Bacteroidota</taxon>
        <taxon>Flavobacteriia</taxon>
        <taxon>Flavobacteriales</taxon>
        <taxon>Flavobacteriaceae</taxon>
        <taxon>Aquaticitalea</taxon>
    </lineage>
</organism>
<proteinExistence type="predicted"/>
<reference evidence="1 2" key="1">
    <citation type="journal article" date="2014" name="Int. J. Syst. Evol. Microbiol.">
        <title>Complete genome sequence of Corynebacterium casei LMG S-19264T (=DSM 44701T), isolated from a smear-ripened cheese.</title>
        <authorList>
            <consortium name="US DOE Joint Genome Institute (JGI-PGF)"/>
            <person name="Walter F."/>
            <person name="Albersmeier A."/>
            <person name="Kalinowski J."/>
            <person name="Ruckert C."/>
        </authorList>
    </citation>
    <scope>NUCLEOTIDE SEQUENCE [LARGE SCALE GENOMIC DNA]</scope>
    <source>
        <strain evidence="1 2">CGMCC 1.15295</strain>
    </source>
</reference>
<evidence type="ECO:0000313" key="2">
    <source>
        <dbReference type="Proteomes" id="UP000598120"/>
    </source>
</evidence>
<dbReference type="EMBL" id="BMIC01000001">
    <property type="protein sequence ID" value="GFZ79766.1"/>
    <property type="molecule type" value="Genomic_DNA"/>
</dbReference>
<dbReference type="InterPro" id="IPR029063">
    <property type="entry name" value="SAM-dependent_MTases_sf"/>
</dbReference>
<dbReference type="RefSeq" id="WP_188604958.1">
    <property type="nucleotide sequence ID" value="NZ_BMIC01000001.1"/>
</dbReference>
<gene>
    <name evidence="1" type="ORF">GCM10011531_07110</name>
</gene>
<sequence length="320" mass="37264">MNKKTELILPKTISKLNIACGSIKENIFPRPWLNIDIKSEYADFELNSIELPDEWENRFWEVRASHVIEHFFLEDWEDILNQWIKVLKPGGILRLSLPDLAIVLKHMNSIDNLDHKKRPVLSLEEQTAALTQLYGVGYMHKNTESRWRHRIICNKEIVLSFLDKIPSLSKAYNVSKELDISKVLNINDDSQNSWSMTICARKNILKGNEEFGEKDERLFEFTNLLIFNKEGQLLVLKGNNGFKLPKIEIKSKKYNTALLVSLVQKKYKVIITNIVFKSFFKIEKSEMIIITASLKKVLKTSKSNRHFLLSEEFLQLENLG</sequence>